<dbReference type="EMBL" id="JAVDPF010000009">
    <property type="protein sequence ID" value="KAL1880241.1"/>
    <property type="molecule type" value="Genomic_DNA"/>
</dbReference>
<reference evidence="2 3" key="1">
    <citation type="journal article" date="2024" name="IMA Fungus">
        <title>IMA Genome - F19 : A genome assembly and annotation guide to empower mycologists, including annotated draft genome sequences of Ceratocystis pirilliformis, Diaporthe australafricana, Fusarium ophioides, Paecilomyces lecythidis, and Sporothrix stenoceras.</title>
        <authorList>
            <person name="Aylward J."/>
            <person name="Wilson A.M."/>
            <person name="Visagie C.M."/>
            <person name="Spraker J."/>
            <person name="Barnes I."/>
            <person name="Buitendag C."/>
            <person name="Ceriani C."/>
            <person name="Del Mar Angel L."/>
            <person name="du Plessis D."/>
            <person name="Fuchs T."/>
            <person name="Gasser K."/>
            <person name="Kramer D."/>
            <person name="Li W."/>
            <person name="Munsamy K."/>
            <person name="Piso A."/>
            <person name="Price J.L."/>
            <person name="Sonnekus B."/>
            <person name="Thomas C."/>
            <person name="van der Nest A."/>
            <person name="van Dijk A."/>
            <person name="van Heerden A."/>
            <person name="van Vuuren N."/>
            <person name="Yilmaz N."/>
            <person name="Duong T.A."/>
            <person name="van der Merwe N.A."/>
            <person name="Wingfield M.J."/>
            <person name="Wingfield B.D."/>
        </authorList>
    </citation>
    <scope>NUCLEOTIDE SEQUENCE [LARGE SCALE GENOMIC DNA]</scope>
    <source>
        <strain evidence="2 3">CMW 18167</strain>
    </source>
</reference>
<name>A0ABR3XX77_9EURO</name>
<keyword evidence="3" id="KW-1185">Reference proteome</keyword>
<evidence type="ECO:0000313" key="2">
    <source>
        <dbReference type="EMBL" id="KAL1880241.1"/>
    </source>
</evidence>
<sequence length="337" mass="37864">MDFSGQTIFIGGGSKGLGYEIAALLINQHAAHVVLFSRDQKQLDIARISLEKLAQKDQLIQTQSVDLSNPEQIDNAFRAFPPPDYLFCVVGGATVELGYLIDKDPKDIRSCMNTNYFTAVFMAQTMLRIWVNAPQPPQGGSDDRPRTRHLAFTCSVAAFVAVPGYIAYTRMYFSLPISLLQKETEVGYPNIAAKCAVRAVADTLRQEVLRYNTGAVRYKVHCAFPANFVTPSFIEEQKYKPELTKRIEGTNKPVHELVEKTPSPTKVAQRILNGVVRDEYAIWYDFESSFLLSNMLGPTPKRGFGIVDSFLMALAWIVWPFVRRKHDELCRKDGIGN</sequence>
<keyword evidence="1" id="KW-0812">Transmembrane</keyword>
<protein>
    <submittedName>
        <fullName evidence="2">Uncharacterized protein</fullName>
    </submittedName>
</protein>
<feature type="transmembrane region" description="Helical" evidence="1">
    <location>
        <begin position="303"/>
        <end position="322"/>
    </location>
</feature>
<comment type="caution">
    <text evidence="2">The sequence shown here is derived from an EMBL/GenBank/DDBJ whole genome shotgun (WGS) entry which is preliminary data.</text>
</comment>
<dbReference type="InterPro" id="IPR002347">
    <property type="entry name" value="SDR_fam"/>
</dbReference>
<dbReference type="Pfam" id="PF00106">
    <property type="entry name" value="adh_short"/>
    <property type="match status" value="1"/>
</dbReference>
<dbReference type="InterPro" id="IPR036291">
    <property type="entry name" value="NAD(P)-bd_dom_sf"/>
</dbReference>
<accession>A0ABR3XX77</accession>
<dbReference type="PANTHER" id="PTHR43550">
    <property type="entry name" value="3-KETODIHYDROSPHINGOSINE REDUCTASE"/>
    <property type="match status" value="1"/>
</dbReference>
<organism evidence="2 3">
    <name type="scientific">Paecilomyces lecythidis</name>
    <dbReference type="NCBI Taxonomy" id="3004212"/>
    <lineage>
        <taxon>Eukaryota</taxon>
        <taxon>Fungi</taxon>
        <taxon>Dikarya</taxon>
        <taxon>Ascomycota</taxon>
        <taxon>Pezizomycotina</taxon>
        <taxon>Eurotiomycetes</taxon>
        <taxon>Eurotiomycetidae</taxon>
        <taxon>Eurotiales</taxon>
        <taxon>Thermoascaceae</taxon>
        <taxon>Paecilomyces</taxon>
    </lineage>
</organism>
<keyword evidence="1" id="KW-1133">Transmembrane helix</keyword>
<evidence type="ECO:0000256" key="1">
    <source>
        <dbReference type="SAM" id="Phobius"/>
    </source>
</evidence>
<dbReference type="Proteomes" id="UP001583193">
    <property type="component" value="Unassembled WGS sequence"/>
</dbReference>
<evidence type="ECO:0000313" key="3">
    <source>
        <dbReference type="Proteomes" id="UP001583193"/>
    </source>
</evidence>
<dbReference type="SUPFAM" id="SSF51735">
    <property type="entry name" value="NAD(P)-binding Rossmann-fold domains"/>
    <property type="match status" value="1"/>
</dbReference>
<keyword evidence="1" id="KW-0472">Membrane</keyword>
<proteinExistence type="predicted"/>
<gene>
    <name evidence="2" type="ORF">Plec18167_003644</name>
</gene>
<dbReference type="Gene3D" id="3.40.50.720">
    <property type="entry name" value="NAD(P)-binding Rossmann-like Domain"/>
    <property type="match status" value="1"/>
</dbReference>
<dbReference type="PANTHER" id="PTHR43550:SF3">
    <property type="entry name" value="3-KETODIHYDROSPHINGOSINE REDUCTASE"/>
    <property type="match status" value="1"/>
</dbReference>